<feature type="non-terminal residue" evidence="1">
    <location>
        <position position="127"/>
    </location>
</feature>
<gene>
    <name evidence="1" type="ORF">VOLCADRAFT_99357</name>
</gene>
<reference evidence="1 2" key="1">
    <citation type="journal article" date="2010" name="Science">
        <title>Genomic analysis of organismal complexity in the multicellular green alga Volvox carteri.</title>
        <authorList>
            <person name="Prochnik S.E."/>
            <person name="Umen J."/>
            <person name="Nedelcu A.M."/>
            <person name="Hallmann A."/>
            <person name="Miller S.M."/>
            <person name="Nishii I."/>
            <person name="Ferris P."/>
            <person name="Kuo A."/>
            <person name="Mitros T."/>
            <person name="Fritz-Laylin L.K."/>
            <person name="Hellsten U."/>
            <person name="Chapman J."/>
            <person name="Simakov O."/>
            <person name="Rensing S.A."/>
            <person name="Terry A."/>
            <person name="Pangilinan J."/>
            <person name="Kapitonov V."/>
            <person name="Jurka J."/>
            <person name="Salamov A."/>
            <person name="Shapiro H."/>
            <person name="Schmutz J."/>
            <person name="Grimwood J."/>
            <person name="Lindquist E."/>
            <person name="Lucas S."/>
            <person name="Grigoriev I.V."/>
            <person name="Schmitt R."/>
            <person name="Kirk D."/>
            <person name="Rokhsar D.S."/>
        </authorList>
    </citation>
    <scope>NUCLEOTIDE SEQUENCE [LARGE SCALE GENOMIC DNA]</scope>
    <source>
        <strain evidence="2">f. Nagariensis / Eve</strain>
    </source>
</reference>
<evidence type="ECO:0000313" key="1">
    <source>
        <dbReference type="EMBL" id="EFJ40795.1"/>
    </source>
</evidence>
<name>D8UHL9_VOLCA</name>
<keyword evidence="2" id="KW-1185">Reference proteome</keyword>
<organism evidence="2">
    <name type="scientific">Volvox carteri f. nagariensis</name>
    <dbReference type="NCBI Taxonomy" id="3068"/>
    <lineage>
        <taxon>Eukaryota</taxon>
        <taxon>Viridiplantae</taxon>
        <taxon>Chlorophyta</taxon>
        <taxon>core chlorophytes</taxon>
        <taxon>Chlorophyceae</taxon>
        <taxon>CS clade</taxon>
        <taxon>Chlamydomonadales</taxon>
        <taxon>Volvocaceae</taxon>
        <taxon>Volvox</taxon>
    </lineage>
</organism>
<dbReference type="Proteomes" id="UP000001058">
    <property type="component" value="Unassembled WGS sequence"/>
</dbReference>
<evidence type="ECO:0000313" key="2">
    <source>
        <dbReference type="Proteomes" id="UP000001058"/>
    </source>
</evidence>
<dbReference type="EMBL" id="GL378407">
    <property type="protein sequence ID" value="EFJ40795.1"/>
    <property type="molecule type" value="Genomic_DNA"/>
</dbReference>
<dbReference type="GeneID" id="9623267"/>
<dbReference type="InParanoid" id="D8UHL9"/>
<sequence>MFTSRKNSSNRSSLMFFIPNTILSLSHLVPGDCEQKPPSRHGFRQMHDKPHVFLSERKGRFVVFSGAWGSQRRLQPRLGRRDTRPALQAPGAANEALLKLGSRGRLVPHVTVSQEDVADRINAVVGC</sequence>
<dbReference type="RefSeq" id="XP_002958170.1">
    <property type="nucleotide sequence ID" value="XM_002958124.1"/>
</dbReference>
<protein>
    <submittedName>
        <fullName evidence="1">Uncharacterized protein</fullName>
    </submittedName>
</protein>
<accession>D8UHL9</accession>
<dbReference type="KEGG" id="vcn:VOLCADRAFT_99357"/>
<proteinExistence type="predicted"/>
<dbReference type="AlphaFoldDB" id="D8UHL9"/>